<evidence type="ECO:0000256" key="2">
    <source>
        <dbReference type="ARBA" id="ARBA00012182"/>
    </source>
</evidence>
<dbReference type="RefSeq" id="XP_008796454.2">
    <property type="nucleotide sequence ID" value="XM_008798232.4"/>
</dbReference>
<evidence type="ECO:0000256" key="4">
    <source>
        <dbReference type="ARBA" id="ARBA00022679"/>
    </source>
</evidence>
<dbReference type="InterPro" id="IPR003616">
    <property type="entry name" value="Post-SET_dom"/>
</dbReference>
<keyword evidence="4" id="KW-0808">Transferase</keyword>
<comment type="catalytic activity">
    <reaction evidence="12">
        <text>N(6)-methyl-L-lysyl(4)-[histone H3] + S-adenosyl-L-methionine = N(6),N(6)-dimethyl-L-lysyl(4)-[histone H3] + S-adenosyl-L-homocysteine + H(+)</text>
        <dbReference type="Rhea" id="RHEA:60268"/>
        <dbReference type="Rhea" id="RHEA-COMP:15540"/>
        <dbReference type="Rhea" id="RHEA-COMP:15543"/>
        <dbReference type="ChEBI" id="CHEBI:15378"/>
        <dbReference type="ChEBI" id="CHEBI:57856"/>
        <dbReference type="ChEBI" id="CHEBI:59789"/>
        <dbReference type="ChEBI" id="CHEBI:61929"/>
        <dbReference type="ChEBI" id="CHEBI:61976"/>
    </reaction>
</comment>
<dbReference type="InterPro" id="IPR003169">
    <property type="entry name" value="GYF"/>
</dbReference>
<name>A0A8B7CCP3_PHODC</name>
<evidence type="ECO:0000256" key="13">
    <source>
        <dbReference type="ARBA" id="ARBA00049129"/>
    </source>
</evidence>
<dbReference type="OrthoDB" id="308383at2759"/>
<evidence type="ECO:0000313" key="22">
    <source>
        <dbReference type="RefSeq" id="XP_038987306.1"/>
    </source>
</evidence>
<evidence type="ECO:0000256" key="10">
    <source>
        <dbReference type="ARBA" id="ARBA00023242"/>
    </source>
</evidence>
<dbReference type="KEGG" id="pda:103711911"/>
<dbReference type="PROSITE" id="PS50829">
    <property type="entry name" value="GYF"/>
    <property type="match status" value="1"/>
</dbReference>
<dbReference type="PANTHER" id="PTHR45814">
    <property type="entry name" value="HISTONE-LYSINE N-METHYLTRANSFERASE SETD1"/>
    <property type="match status" value="1"/>
</dbReference>
<feature type="domain" description="GYF" evidence="16">
    <location>
        <begin position="291"/>
        <end position="347"/>
    </location>
</feature>
<dbReference type="SUPFAM" id="SSF55277">
    <property type="entry name" value="GYF domain"/>
    <property type="match status" value="1"/>
</dbReference>
<dbReference type="InterPro" id="IPR035445">
    <property type="entry name" value="GYF-like_dom_sf"/>
</dbReference>
<feature type="domain" description="Post-SET" evidence="17">
    <location>
        <begin position="1323"/>
        <end position="1339"/>
    </location>
</feature>
<evidence type="ECO:0000259" key="17">
    <source>
        <dbReference type="PROSITE" id="PS50868"/>
    </source>
</evidence>
<evidence type="ECO:0000256" key="9">
    <source>
        <dbReference type="ARBA" id="ARBA00023163"/>
    </source>
</evidence>
<dbReference type="EC" id="2.1.1.354" evidence="2"/>
<feature type="compositionally biased region" description="Basic residues" evidence="14">
    <location>
        <begin position="1094"/>
        <end position="1107"/>
    </location>
</feature>
<evidence type="ECO:0000256" key="8">
    <source>
        <dbReference type="ARBA" id="ARBA00023015"/>
    </source>
</evidence>
<keyword evidence="6" id="KW-0156">Chromatin regulator</keyword>
<dbReference type="Gene3D" id="3.30.1490.40">
    <property type="match status" value="2"/>
</dbReference>
<dbReference type="RefSeq" id="XP_008796453.2">
    <property type="nucleotide sequence ID" value="XM_008798231.4"/>
</dbReference>
<dbReference type="SUPFAM" id="SSF82199">
    <property type="entry name" value="SET domain"/>
    <property type="match status" value="1"/>
</dbReference>
<protein>
    <recommendedName>
        <fullName evidence="2">[histone H3]-lysine(4) N-trimethyltransferase</fullName>
        <ecNumber evidence="2">2.1.1.354</ecNumber>
    </recommendedName>
</protein>
<keyword evidence="5" id="KW-0949">S-adenosyl-L-methionine</keyword>
<evidence type="ECO:0000256" key="14">
    <source>
        <dbReference type="SAM" id="MobiDB-lite"/>
    </source>
</evidence>
<dbReference type="GO" id="GO:0140999">
    <property type="term" value="F:histone H3K4 trimethyltransferase activity"/>
    <property type="evidence" value="ECO:0007669"/>
    <property type="project" value="UniProtKB-EC"/>
</dbReference>
<dbReference type="CDD" id="cd19169">
    <property type="entry name" value="SET_SETD1"/>
    <property type="match status" value="1"/>
</dbReference>
<dbReference type="RefSeq" id="XP_038987306.1">
    <property type="nucleotide sequence ID" value="XM_039131378.1"/>
</dbReference>
<dbReference type="Pfam" id="PF00856">
    <property type="entry name" value="SET"/>
    <property type="match status" value="1"/>
</dbReference>
<dbReference type="RefSeq" id="XP_038987305.1">
    <property type="nucleotide sequence ID" value="XM_039131377.1"/>
</dbReference>
<dbReference type="SMART" id="SM00508">
    <property type="entry name" value="PostSET"/>
    <property type="match status" value="1"/>
</dbReference>
<dbReference type="GO" id="GO:0032259">
    <property type="term" value="P:methylation"/>
    <property type="evidence" value="ECO:0007669"/>
    <property type="project" value="UniProtKB-KW"/>
</dbReference>
<evidence type="ECO:0000256" key="6">
    <source>
        <dbReference type="ARBA" id="ARBA00022853"/>
    </source>
</evidence>
<dbReference type="GO" id="GO:0048188">
    <property type="term" value="C:Set1C/COMPASS complex"/>
    <property type="evidence" value="ECO:0007669"/>
    <property type="project" value="InterPro"/>
</dbReference>
<dbReference type="PANTHER" id="PTHR45814:SF2">
    <property type="entry name" value="HISTONE-LYSINE N-METHYLTRANSFERASE SETD1"/>
    <property type="match status" value="1"/>
</dbReference>
<keyword evidence="9" id="KW-0804">Transcription</keyword>
<dbReference type="PROSITE" id="PS50868">
    <property type="entry name" value="POST_SET"/>
    <property type="match status" value="1"/>
</dbReference>
<evidence type="ECO:0000313" key="18">
    <source>
        <dbReference type="Proteomes" id="UP000228380"/>
    </source>
</evidence>
<proteinExistence type="predicted"/>
<reference evidence="18" key="1">
    <citation type="journal article" date="2019" name="Nat. Commun.">
        <title>Genome-wide association mapping of date palm fruit traits.</title>
        <authorList>
            <person name="Hazzouri K.M."/>
            <person name="Gros-Balthazard M."/>
            <person name="Flowers J.M."/>
            <person name="Copetti D."/>
            <person name="Lemansour A."/>
            <person name="Lebrun M."/>
            <person name="Masmoudi K."/>
            <person name="Ferrand S."/>
            <person name="Dhar M.I."/>
            <person name="Fresquez Z.A."/>
            <person name="Rosas U."/>
            <person name="Zhang J."/>
            <person name="Talag J."/>
            <person name="Lee S."/>
            <person name="Kudrna D."/>
            <person name="Powell R.F."/>
            <person name="Leitch I.J."/>
            <person name="Krueger R.R."/>
            <person name="Wing R.A."/>
            <person name="Amiri K.M.A."/>
            <person name="Purugganan M.D."/>
        </authorList>
    </citation>
    <scope>NUCLEOTIDE SEQUENCE [LARGE SCALE GENOMIC DNA]</scope>
    <source>
        <strain evidence="18">cv. Khalas</strain>
    </source>
</reference>
<keyword evidence="18" id="KW-1185">Reference proteome</keyword>
<comment type="catalytic activity">
    <reaction evidence="13">
        <text>N(6),N(6)-dimethyl-L-lysyl(4)-[histone H3] + S-adenosyl-L-methionine = N(6),N(6),N(6)-trimethyl-L-lysyl(4)-[histone H3] + S-adenosyl-L-homocysteine + H(+)</text>
        <dbReference type="Rhea" id="RHEA:60272"/>
        <dbReference type="Rhea" id="RHEA-COMP:15537"/>
        <dbReference type="Rhea" id="RHEA-COMP:15540"/>
        <dbReference type="ChEBI" id="CHEBI:15378"/>
        <dbReference type="ChEBI" id="CHEBI:57856"/>
        <dbReference type="ChEBI" id="CHEBI:59789"/>
        <dbReference type="ChEBI" id="CHEBI:61961"/>
        <dbReference type="ChEBI" id="CHEBI:61976"/>
    </reaction>
</comment>
<dbReference type="InterPro" id="IPR037841">
    <property type="entry name" value="SET_SETD1A/B"/>
</dbReference>
<dbReference type="GO" id="GO:0003723">
    <property type="term" value="F:RNA binding"/>
    <property type="evidence" value="ECO:0007669"/>
    <property type="project" value="UniProtKB-KW"/>
</dbReference>
<accession>A0A8B7CCP3</accession>
<sequence>MPQICLSRPHGDSRIGSSPSASVMFEELLPDMVSVTCCSSDAKLDTAESYLYEGSHLFASRKRLKSSGTELSCMEGQASLGVFDDYLSHGHSGGFSSYRCSDKQNGSFCVCHPLGEIDSYVAMEGSSRSTNNSCQNSQQYGSGVLVGQDKSYGGYAQNFSVSGWMYINEHGQMCGPYIQEQLYEGLSTGFLPEDLPVYPVVNGSLINPLPLKYLKQFHSNACGALNFLTAVSSETSNLASCRSWSRGHAKKQVESDPVSTYKAHGSEVQNTNDGIVNRASSVLPASLSSEESCWMFEDEEGRKHGPHSLAELYYWHHSSYLHDSLVIHHVGNKFGPFTLASLIDEWSRVSMQTVSDADLREEGANNDDASSFNSFISNILEDVSNQLHAGIMKAARRMLLDEIISGVIPEFISLRKAQRSCRPEQNAKMCYSSDKRTHTVIQRKSGTVGNKVAVSSNMSKEINSFQASHAESSTSACISCSSVNSPELLLAVRKIFYYDCMKVLWNAVFYDPVADYCSAWLKRKRWSAISPSPVTVSYDEQDMPSLSEMQAKVVSEPQTSGYDMDFPPGFGPAMENRDTSAPSGLGPVMGSADTCAPPGFGPATGSADISAHSPSISDVSSIAKEVETKQNSIYHVNLLSGALTKTQRSVENALYISAKASLFEYFEEVIKEEMTNLFYLALEDNLNQQQVDVRESDCQTDLPKSVGMDNDITLEFPEPPSVPSTSYVSAFEKLDLPMTTGPDDVNVDEPPPPGLEEWPTSLDVVQETKFRPSKLEGHIPVIQKYITLALCRQKLHDEVLNGWKSSHMTGILHKCVDSWGAIRNSELNATGVNSDKTNLNRLFGDGAYHVEQENDGDSSAALEKLRERSRHSNNSELAGTSSLIGKYTYFRKKKLGRNKAGSSSMCIASENAGSVELPRDTIGDQRMPGSMTELVDSRTVDVISQELDEWKTETLPSPDVCTLTRKRTRKLGKITRKIRKKTLPSFGNPEATTSPRDANTCSKESHDAVKVVFSGVFKSNLEKVSSLEQDSNKYEKVVCGNNCDLSVQKGSEVFCSNDIPKSRRLSRLKRRVEMDQASDIPSKASKLTTMSSVKKGRRKHLTSRRVKPSLPCPKSDGCARTSIDGWEWHKWSRNAPPSDRARVRGIRVQTNYFASMSNASQSSNVKGPSARTNRVKLRNLLAAAEGADLLKVTQLTARKKRLRFQRSKIHDWGLVALEPVEAEDFVIEYVGEVIRRRVSDIRERQYEKMGIGSSYLFRLDDDYVVDATKRGGIARFINHSCEPNCYTKVITVDGQKKIFIYAKKHISAGEELTYNYKFPLEEQKIPCNCGSRRCRGSLN</sequence>
<feature type="domain" description="SET" evidence="15">
    <location>
        <begin position="1200"/>
        <end position="1317"/>
    </location>
</feature>
<evidence type="ECO:0000256" key="3">
    <source>
        <dbReference type="ARBA" id="ARBA00022603"/>
    </source>
</evidence>
<evidence type="ECO:0000256" key="5">
    <source>
        <dbReference type="ARBA" id="ARBA00022691"/>
    </source>
</evidence>
<evidence type="ECO:0000259" key="16">
    <source>
        <dbReference type="PROSITE" id="PS50829"/>
    </source>
</evidence>
<evidence type="ECO:0000256" key="7">
    <source>
        <dbReference type="ARBA" id="ARBA00022884"/>
    </source>
</evidence>
<feature type="region of interest" description="Disordered" evidence="14">
    <location>
        <begin position="1090"/>
        <end position="1114"/>
    </location>
</feature>
<evidence type="ECO:0000256" key="11">
    <source>
        <dbReference type="ARBA" id="ARBA00047571"/>
    </source>
</evidence>
<gene>
    <name evidence="19 20 21 22" type="primary">LOC103711911</name>
</gene>
<dbReference type="SMART" id="SM00317">
    <property type="entry name" value="SET"/>
    <property type="match status" value="1"/>
</dbReference>
<organism evidence="18 19">
    <name type="scientific">Phoenix dactylifera</name>
    <name type="common">Date palm</name>
    <dbReference type="NCBI Taxonomy" id="42345"/>
    <lineage>
        <taxon>Eukaryota</taxon>
        <taxon>Viridiplantae</taxon>
        <taxon>Streptophyta</taxon>
        <taxon>Embryophyta</taxon>
        <taxon>Tracheophyta</taxon>
        <taxon>Spermatophyta</taxon>
        <taxon>Magnoliopsida</taxon>
        <taxon>Liliopsida</taxon>
        <taxon>Arecaceae</taxon>
        <taxon>Coryphoideae</taxon>
        <taxon>Phoeniceae</taxon>
        <taxon>Phoenix</taxon>
    </lineage>
</organism>
<evidence type="ECO:0000313" key="19">
    <source>
        <dbReference type="RefSeq" id="XP_008796453.2"/>
    </source>
</evidence>
<comment type="subcellular location">
    <subcellularLocation>
        <location evidence="1">Nucleus</location>
    </subcellularLocation>
</comment>
<evidence type="ECO:0000256" key="12">
    <source>
        <dbReference type="ARBA" id="ARBA00047583"/>
    </source>
</evidence>
<dbReference type="InterPro" id="IPR046341">
    <property type="entry name" value="SET_dom_sf"/>
</dbReference>
<dbReference type="InterPro" id="IPR001214">
    <property type="entry name" value="SET_dom"/>
</dbReference>
<keyword evidence="10" id="KW-0539">Nucleus</keyword>
<dbReference type="InterPro" id="IPR044570">
    <property type="entry name" value="Set1-like"/>
</dbReference>
<evidence type="ECO:0000313" key="20">
    <source>
        <dbReference type="RefSeq" id="XP_008796454.2"/>
    </source>
</evidence>
<keyword evidence="8" id="KW-0805">Transcription regulation</keyword>
<evidence type="ECO:0000259" key="15">
    <source>
        <dbReference type="PROSITE" id="PS50280"/>
    </source>
</evidence>
<keyword evidence="3" id="KW-0489">Methyltransferase</keyword>
<dbReference type="PROSITE" id="PS50280">
    <property type="entry name" value="SET"/>
    <property type="match status" value="1"/>
</dbReference>
<dbReference type="Gene3D" id="2.170.270.10">
    <property type="entry name" value="SET domain"/>
    <property type="match status" value="1"/>
</dbReference>
<comment type="catalytic activity">
    <reaction evidence="11">
        <text>L-lysyl(4)-[histone H3] + 3 S-adenosyl-L-methionine = N(6),N(6),N(6)-trimethyl-L-lysyl(4)-[histone H3] + 3 S-adenosyl-L-homocysteine + 3 H(+)</text>
        <dbReference type="Rhea" id="RHEA:60260"/>
        <dbReference type="Rhea" id="RHEA-COMP:15537"/>
        <dbReference type="Rhea" id="RHEA-COMP:15547"/>
        <dbReference type="ChEBI" id="CHEBI:15378"/>
        <dbReference type="ChEBI" id="CHEBI:29969"/>
        <dbReference type="ChEBI" id="CHEBI:57856"/>
        <dbReference type="ChEBI" id="CHEBI:59789"/>
        <dbReference type="ChEBI" id="CHEBI:61961"/>
        <dbReference type="EC" id="2.1.1.354"/>
    </reaction>
</comment>
<dbReference type="Proteomes" id="UP000228380">
    <property type="component" value="Chromosome 11"/>
</dbReference>
<keyword evidence="7" id="KW-0694">RNA-binding</keyword>
<evidence type="ECO:0000313" key="21">
    <source>
        <dbReference type="RefSeq" id="XP_038987305.1"/>
    </source>
</evidence>
<evidence type="ECO:0000256" key="1">
    <source>
        <dbReference type="ARBA" id="ARBA00004123"/>
    </source>
</evidence>
<dbReference type="GeneID" id="103711911"/>
<reference evidence="19 20" key="2">
    <citation type="submission" date="2025-04" db="UniProtKB">
        <authorList>
            <consortium name="RefSeq"/>
        </authorList>
    </citation>
    <scope>IDENTIFICATION</scope>
    <source>
        <tissue evidence="19 20">Young leaves</tissue>
    </source>
</reference>